<dbReference type="SUPFAM" id="SSF48403">
    <property type="entry name" value="Ankyrin repeat"/>
    <property type="match status" value="1"/>
</dbReference>
<proteinExistence type="predicted"/>
<dbReference type="InterPro" id="IPR002110">
    <property type="entry name" value="Ankyrin_rpt"/>
</dbReference>
<keyword evidence="2 3" id="KW-0040">ANK repeat</keyword>
<dbReference type="PANTHER" id="PTHR24171">
    <property type="entry name" value="ANKYRIN REPEAT DOMAIN-CONTAINING PROTEIN 39-RELATED"/>
    <property type="match status" value="1"/>
</dbReference>
<accession>A0A5N6VCZ0</accession>
<organism evidence="4 5">
    <name type="scientific">Aspergillus tamarii</name>
    <dbReference type="NCBI Taxonomy" id="41984"/>
    <lineage>
        <taxon>Eukaryota</taxon>
        <taxon>Fungi</taxon>
        <taxon>Dikarya</taxon>
        <taxon>Ascomycota</taxon>
        <taxon>Pezizomycotina</taxon>
        <taxon>Eurotiomycetes</taxon>
        <taxon>Eurotiomycetidae</taxon>
        <taxon>Eurotiales</taxon>
        <taxon>Aspergillaceae</taxon>
        <taxon>Aspergillus</taxon>
        <taxon>Aspergillus subgen. Circumdati</taxon>
    </lineage>
</organism>
<dbReference type="OrthoDB" id="4160321at2759"/>
<dbReference type="InterPro" id="IPR036770">
    <property type="entry name" value="Ankyrin_rpt-contain_sf"/>
</dbReference>
<dbReference type="Gene3D" id="1.25.40.20">
    <property type="entry name" value="Ankyrin repeat-containing domain"/>
    <property type="match status" value="2"/>
</dbReference>
<evidence type="ECO:0000256" key="2">
    <source>
        <dbReference type="ARBA" id="ARBA00023043"/>
    </source>
</evidence>
<dbReference type="AlphaFoldDB" id="A0A5N6VCZ0"/>
<dbReference type="PROSITE" id="PS50297">
    <property type="entry name" value="ANK_REP_REGION"/>
    <property type="match status" value="2"/>
</dbReference>
<evidence type="ECO:0000256" key="1">
    <source>
        <dbReference type="ARBA" id="ARBA00022737"/>
    </source>
</evidence>
<dbReference type="Proteomes" id="UP000326950">
    <property type="component" value="Unassembled WGS sequence"/>
</dbReference>
<dbReference type="EMBL" id="ML738585">
    <property type="protein sequence ID" value="KAE8168560.1"/>
    <property type="molecule type" value="Genomic_DNA"/>
</dbReference>
<dbReference type="SMART" id="SM00248">
    <property type="entry name" value="ANK"/>
    <property type="match status" value="6"/>
</dbReference>
<name>A0A5N6VCZ0_ASPTM</name>
<reference evidence="4 5" key="1">
    <citation type="submission" date="2019-04" db="EMBL/GenBank/DDBJ databases">
        <title>Friends and foes A comparative genomics study of 23 Aspergillus species from section Flavi.</title>
        <authorList>
            <consortium name="DOE Joint Genome Institute"/>
            <person name="Kjaerbolling I."/>
            <person name="Vesth T."/>
            <person name="Frisvad J.C."/>
            <person name="Nybo J.L."/>
            <person name="Theobald S."/>
            <person name="Kildgaard S."/>
            <person name="Isbrandt T."/>
            <person name="Kuo A."/>
            <person name="Sato A."/>
            <person name="Lyhne E.K."/>
            <person name="Kogle M.E."/>
            <person name="Wiebenga A."/>
            <person name="Kun R.S."/>
            <person name="Lubbers R.J."/>
            <person name="Makela M.R."/>
            <person name="Barry K."/>
            <person name="Chovatia M."/>
            <person name="Clum A."/>
            <person name="Daum C."/>
            <person name="Haridas S."/>
            <person name="He G."/>
            <person name="LaButti K."/>
            <person name="Lipzen A."/>
            <person name="Mondo S."/>
            <person name="Riley R."/>
            <person name="Salamov A."/>
            <person name="Simmons B.A."/>
            <person name="Magnuson J.K."/>
            <person name="Henrissat B."/>
            <person name="Mortensen U.H."/>
            <person name="Larsen T.O."/>
            <person name="Devries R.P."/>
            <person name="Grigoriev I.V."/>
            <person name="Machida M."/>
            <person name="Baker S.E."/>
            <person name="Andersen M.R."/>
        </authorList>
    </citation>
    <scope>NUCLEOTIDE SEQUENCE [LARGE SCALE GENOMIC DNA]</scope>
    <source>
        <strain evidence="4 5">CBS 117626</strain>
    </source>
</reference>
<keyword evidence="5" id="KW-1185">Reference proteome</keyword>
<feature type="repeat" description="ANK" evidence="3">
    <location>
        <begin position="166"/>
        <end position="195"/>
    </location>
</feature>
<feature type="repeat" description="ANK" evidence="3">
    <location>
        <begin position="196"/>
        <end position="228"/>
    </location>
</feature>
<sequence length="268" mass="28675">MFGDFDDYDGYDDYHDYFGFGVPLPMTDLRATRLHQAVRNNDIARVEECLRNGADVNEQDGQCQTPLQVAVGRNIEDEDIIRLLLQHGADVTGHRGVHGNALACAAVGSPRTMKILLDHASAQKDFSLTSANRALYEASERGRLEMIQLLLAQGVSPNAEGSMYGSALEAAAQYGSEDTVRALLDAGAEVNFQGGYHGNALQAAARYGYLNLVKTLLEAGADVNAAGGVYTNALTSAIKRDHPQVVDCLLRAGATPISENEGSVSMDG</sequence>
<evidence type="ECO:0000256" key="3">
    <source>
        <dbReference type="PROSITE-ProRule" id="PRU00023"/>
    </source>
</evidence>
<evidence type="ECO:0000313" key="5">
    <source>
        <dbReference type="Proteomes" id="UP000326950"/>
    </source>
</evidence>
<feature type="repeat" description="ANK" evidence="3">
    <location>
        <begin position="62"/>
        <end position="96"/>
    </location>
</feature>
<feature type="repeat" description="ANK" evidence="3">
    <location>
        <begin position="130"/>
        <end position="162"/>
    </location>
</feature>
<feature type="repeat" description="ANK" evidence="3">
    <location>
        <begin position="29"/>
        <end position="61"/>
    </location>
</feature>
<evidence type="ECO:0000313" key="4">
    <source>
        <dbReference type="EMBL" id="KAE8168560.1"/>
    </source>
</evidence>
<keyword evidence="1" id="KW-0677">Repeat</keyword>
<protein>
    <submittedName>
        <fullName evidence="4">Ankyrin repeat-containing domain protein</fullName>
    </submittedName>
</protein>
<dbReference type="PROSITE" id="PS50088">
    <property type="entry name" value="ANK_REPEAT"/>
    <property type="match status" value="5"/>
</dbReference>
<gene>
    <name evidence="4" type="ORF">BDV40DRAFT_294514</name>
</gene>
<dbReference type="Pfam" id="PF12796">
    <property type="entry name" value="Ank_2"/>
    <property type="match status" value="2"/>
</dbReference>